<accession>A0A3A4F3R8</accession>
<evidence type="ECO:0000259" key="4">
    <source>
        <dbReference type="PROSITE" id="PS01124"/>
    </source>
</evidence>
<dbReference type="PROSITE" id="PS00041">
    <property type="entry name" value="HTH_ARAC_FAMILY_1"/>
    <property type="match status" value="1"/>
</dbReference>
<dbReference type="AlphaFoldDB" id="A0A3A4F3R8"/>
<gene>
    <name evidence="5" type="ORF">D3250_09595</name>
</gene>
<dbReference type="PANTHER" id="PTHR46796:SF6">
    <property type="entry name" value="ARAC SUBFAMILY"/>
    <property type="match status" value="1"/>
</dbReference>
<evidence type="ECO:0000313" key="5">
    <source>
        <dbReference type="EMBL" id="RJN31110.1"/>
    </source>
</evidence>
<dbReference type="InterPro" id="IPR035965">
    <property type="entry name" value="PAS-like_dom_sf"/>
</dbReference>
<keyword evidence="3" id="KW-0804">Transcription</keyword>
<evidence type="ECO:0000256" key="3">
    <source>
        <dbReference type="ARBA" id="ARBA00023163"/>
    </source>
</evidence>
<dbReference type="GO" id="GO:0003700">
    <property type="term" value="F:DNA-binding transcription factor activity"/>
    <property type="evidence" value="ECO:0007669"/>
    <property type="project" value="InterPro"/>
</dbReference>
<dbReference type="OrthoDB" id="9799345at2"/>
<dbReference type="PANTHER" id="PTHR46796">
    <property type="entry name" value="HTH-TYPE TRANSCRIPTIONAL ACTIVATOR RHAS-RELATED"/>
    <property type="match status" value="1"/>
</dbReference>
<keyword evidence="6" id="KW-1185">Reference proteome</keyword>
<dbReference type="EMBL" id="QYZP01000003">
    <property type="protein sequence ID" value="RJN31110.1"/>
    <property type="molecule type" value="Genomic_DNA"/>
</dbReference>
<dbReference type="InterPro" id="IPR000014">
    <property type="entry name" value="PAS"/>
</dbReference>
<dbReference type="Pfam" id="PF12833">
    <property type="entry name" value="HTH_18"/>
    <property type="match status" value="1"/>
</dbReference>
<dbReference type="InterPro" id="IPR013767">
    <property type="entry name" value="PAS_fold"/>
</dbReference>
<dbReference type="InterPro" id="IPR009057">
    <property type="entry name" value="Homeodomain-like_sf"/>
</dbReference>
<dbReference type="RefSeq" id="WP_119903176.1">
    <property type="nucleotide sequence ID" value="NZ_QYZP01000003.1"/>
</dbReference>
<dbReference type="CDD" id="cd00130">
    <property type="entry name" value="PAS"/>
    <property type="match status" value="1"/>
</dbReference>
<reference evidence="5 6" key="1">
    <citation type="submission" date="2018-09" db="EMBL/GenBank/DDBJ databases">
        <title>Nesterenkonia natronophila sp. nov., an alkaliphilic actinobacteriume isolated from a soda lake, and emended description of the genus Nesterenkonia.</title>
        <authorList>
            <person name="Menes R.J."/>
            <person name="Iriarte A."/>
        </authorList>
    </citation>
    <scope>NUCLEOTIDE SEQUENCE [LARGE SCALE GENOMIC DNA]</scope>
    <source>
        <strain evidence="5 6">M8</strain>
    </source>
</reference>
<dbReference type="Gene3D" id="1.10.10.60">
    <property type="entry name" value="Homeodomain-like"/>
    <property type="match status" value="1"/>
</dbReference>
<dbReference type="SMART" id="SM00342">
    <property type="entry name" value="HTH_ARAC"/>
    <property type="match status" value="1"/>
</dbReference>
<dbReference type="Gene3D" id="3.30.450.20">
    <property type="entry name" value="PAS domain"/>
    <property type="match status" value="1"/>
</dbReference>
<dbReference type="SUPFAM" id="SSF46689">
    <property type="entry name" value="Homeodomain-like"/>
    <property type="match status" value="1"/>
</dbReference>
<sequence>MNLEKEGLWLSVIDAAPMPLWLIEPDGTVALVNEAAATVLGHRQRHKLIGRSSHETLHPRRRDGSPYPSHACPIVNASGSVRQGHAEEFIDRRGRHVRVRWTLRQLEDSHYKLLSFSPTTSHSPQGSPRASAPTVTLEEIKAYIDSHCEDPTLSPQHLAARAGVSLRKLQSLFAAEGTSPAREIRQARLHRGHRMLSDGQNVAEAAFSCGFKDVSTFSRAYRRTFQRSPAAAKGNPSN</sequence>
<evidence type="ECO:0000256" key="2">
    <source>
        <dbReference type="ARBA" id="ARBA00023125"/>
    </source>
</evidence>
<keyword evidence="2" id="KW-0238">DNA-binding</keyword>
<dbReference type="PROSITE" id="PS01124">
    <property type="entry name" value="HTH_ARAC_FAMILY_2"/>
    <property type="match status" value="1"/>
</dbReference>
<evidence type="ECO:0000313" key="6">
    <source>
        <dbReference type="Proteomes" id="UP000266615"/>
    </source>
</evidence>
<dbReference type="NCBIfam" id="TIGR00229">
    <property type="entry name" value="sensory_box"/>
    <property type="match status" value="1"/>
</dbReference>
<organism evidence="5 6">
    <name type="scientific">Nesterenkonia natronophila</name>
    <dbReference type="NCBI Taxonomy" id="2174932"/>
    <lineage>
        <taxon>Bacteria</taxon>
        <taxon>Bacillati</taxon>
        <taxon>Actinomycetota</taxon>
        <taxon>Actinomycetes</taxon>
        <taxon>Micrococcales</taxon>
        <taxon>Micrococcaceae</taxon>
        <taxon>Nesterenkonia</taxon>
    </lineage>
</organism>
<keyword evidence="1" id="KW-0805">Transcription regulation</keyword>
<dbReference type="Pfam" id="PF00989">
    <property type="entry name" value="PAS"/>
    <property type="match status" value="1"/>
</dbReference>
<name>A0A3A4F3R8_9MICC</name>
<dbReference type="SUPFAM" id="SSF55785">
    <property type="entry name" value="PYP-like sensor domain (PAS domain)"/>
    <property type="match status" value="1"/>
</dbReference>
<dbReference type="SMART" id="SM00091">
    <property type="entry name" value="PAS"/>
    <property type="match status" value="1"/>
</dbReference>
<dbReference type="GO" id="GO:0043565">
    <property type="term" value="F:sequence-specific DNA binding"/>
    <property type="evidence" value="ECO:0007669"/>
    <property type="project" value="InterPro"/>
</dbReference>
<dbReference type="InterPro" id="IPR018062">
    <property type="entry name" value="HTH_AraC-typ_CS"/>
</dbReference>
<comment type="caution">
    <text evidence="5">The sequence shown here is derived from an EMBL/GenBank/DDBJ whole genome shotgun (WGS) entry which is preliminary data.</text>
</comment>
<feature type="domain" description="HTH araC/xylS-type" evidence="4">
    <location>
        <begin position="138"/>
        <end position="235"/>
    </location>
</feature>
<dbReference type="InterPro" id="IPR018060">
    <property type="entry name" value="HTH_AraC"/>
</dbReference>
<dbReference type="InterPro" id="IPR050204">
    <property type="entry name" value="AraC_XylS_family_regulators"/>
</dbReference>
<protein>
    <submittedName>
        <fullName evidence="5">Helix-turn-helix domain-containing protein</fullName>
    </submittedName>
</protein>
<proteinExistence type="predicted"/>
<dbReference type="Proteomes" id="UP000266615">
    <property type="component" value="Unassembled WGS sequence"/>
</dbReference>
<evidence type="ECO:0000256" key="1">
    <source>
        <dbReference type="ARBA" id="ARBA00023015"/>
    </source>
</evidence>